<evidence type="ECO:0000256" key="3">
    <source>
        <dbReference type="ARBA" id="ARBA00022629"/>
    </source>
</evidence>
<comment type="caution">
    <text evidence="4">The sequence shown here is derived from an EMBL/GenBank/DDBJ whole genome shotgun (WGS) entry which is preliminary data.</text>
</comment>
<accession>A0ABQ4KDF3</accession>
<proteinExistence type="inferred from homology"/>
<evidence type="ECO:0000313" key="5">
    <source>
        <dbReference type="Proteomes" id="UP000679950"/>
    </source>
</evidence>
<evidence type="ECO:0000256" key="1">
    <source>
        <dbReference type="ARBA" id="ARBA00002486"/>
    </source>
</evidence>
<keyword evidence="3" id="KW-0119">Carbohydrate metabolism</keyword>
<dbReference type="PANTHER" id="PTHR18964:SF149">
    <property type="entry name" value="BIFUNCTIONAL UDP-N-ACETYLGLUCOSAMINE 2-EPIMERASE_N-ACETYLMANNOSAMINE KINASE"/>
    <property type="match status" value="1"/>
</dbReference>
<dbReference type="Pfam" id="PF00480">
    <property type="entry name" value="ROK"/>
    <property type="match status" value="1"/>
</dbReference>
<dbReference type="InterPro" id="IPR000600">
    <property type="entry name" value="ROK"/>
</dbReference>
<protein>
    <submittedName>
        <fullName evidence="4">Transcriptional regulator</fullName>
    </submittedName>
</protein>
<dbReference type="InterPro" id="IPR036388">
    <property type="entry name" value="WH-like_DNA-bd_sf"/>
</dbReference>
<gene>
    <name evidence="4" type="ORF">J8TS2_03190</name>
</gene>
<dbReference type="SUPFAM" id="SSF53067">
    <property type="entry name" value="Actin-like ATPase domain"/>
    <property type="match status" value="1"/>
</dbReference>
<evidence type="ECO:0000256" key="2">
    <source>
        <dbReference type="ARBA" id="ARBA00006479"/>
    </source>
</evidence>
<evidence type="ECO:0000313" key="4">
    <source>
        <dbReference type="EMBL" id="GIN56000.1"/>
    </source>
</evidence>
<keyword evidence="5" id="KW-1185">Reference proteome</keyword>
<organism evidence="4 5">
    <name type="scientific">Lederbergia ruris</name>
    <dbReference type="NCBI Taxonomy" id="217495"/>
    <lineage>
        <taxon>Bacteria</taxon>
        <taxon>Bacillati</taxon>
        <taxon>Bacillota</taxon>
        <taxon>Bacilli</taxon>
        <taxon>Bacillales</taxon>
        <taxon>Bacillaceae</taxon>
        <taxon>Lederbergia</taxon>
    </lineage>
</organism>
<dbReference type="EMBL" id="BORB01000002">
    <property type="protein sequence ID" value="GIN56000.1"/>
    <property type="molecule type" value="Genomic_DNA"/>
</dbReference>
<dbReference type="RefSeq" id="WP_212965091.1">
    <property type="nucleotide sequence ID" value="NZ_BORB01000002.1"/>
</dbReference>
<dbReference type="InterPro" id="IPR043129">
    <property type="entry name" value="ATPase_NBD"/>
</dbReference>
<dbReference type="Gene3D" id="3.30.420.40">
    <property type="match status" value="2"/>
</dbReference>
<sequence length="379" mass="42696">MRDFLSDKSEKNQLKKALYKYIHRKRRISKAELLKEFHVPNTTMTRMLAELTDRGLIRQAGFGHPTGGRPPVLYEIVSDAAYVIGIEIARTDVRVMLLNLNYEVIGNDRFSFMKQHTPQVTIEKINDMIRALMERYQIPSLLGIGIGAVGPIDRENGVILNPESFPAEGWRDVPIGEILHKRFSVPVILNNGANTAAVAEYYARNDHEENILYCISGYGIRCGYIQEGRLFNQKQGDATSYEHIVVEAEGRDCTCGSKGCLKTYVSFGAMLNRLDSLGIPSTIDDLLNSKESSVREIIMESAHYYGIGIANMIHILHPDTVILHGKLIYHDSEYYQEVVQSVNKHICARNHPITIRKGVLGEKATSIGAAIQVFEHFFE</sequence>
<dbReference type="PANTHER" id="PTHR18964">
    <property type="entry name" value="ROK (REPRESSOR, ORF, KINASE) FAMILY"/>
    <property type="match status" value="1"/>
</dbReference>
<comment type="function">
    <text evidence="1">Transcriptional repressor of xylose-utilizing enzymes.</text>
</comment>
<comment type="similarity">
    <text evidence="2">Belongs to the ROK (NagC/XylR) family.</text>
</comment>
<dbReference type="SUPFAM" id="SSF46785">
    <property type="entry name" value="Winged helix' DNA-binding domain"/>
    <property type="match status" value="1"/>
</dbReference>
<keyword evidence="3" id="KW-0859">Xylose metabolism</keyword>
<dbReference type="Gene3D" id="1.10.10.10">
    <property type="entry name" value="Winged helix-like DNA-binding domain superfamily/Winged helix DNA-binding domain"/>
    <property type="match status" value="1"/>
</dbReference>
<name>A0ABQ4KDF3_9BACI</name>
<dbReference type="Proteomes" id="UP000679950">
    <property type="component" value="Unassembled WGS sequence"/>
</dbReference>
<reference evidence="4 5" key="1">
    <citation type="submission" date="2021-03" db="EMBL/GenBank/DDBJ databases">
        <title>Antimicrobial resistance genes in bacteria isolated from Japanese honey, and their potential for conferring macrolide and lincosamide resistance in the American foulbrood pathogen Paenibacillus larvae.</title>
        <authorList>
            <person name="Okamoto M."/>
            <person name="Kumagai M."/>
            <person name="Kanamori H."/>
            <person name="Takamatsu D."/>
        </authorList>
    </citation>
    <scope>NUCLEOTIDE SEQUENCE [LARGE SCALE GENOMIC DNA]</scope>
    <source>
        <strain evidence="4 5">J8TS2</strain>
    </source>
</reference>
<dbReference type="InterPro" id="IPR036390">
    <property type="entry name" value="WH_DNA-bd_sf"/>
</dbReference>